<dbReference type="OrthoDB" id="3368079at2"/>
<dbReference type="RefSeq" id="WP_157741490.1">
    <property type="nucleotide sequence ID" value="NZ_JBHRWG010000002.1"/>
</dbReference>
<name>A0A1C3MWQ4_9ACTN</name>
<protein>
    <submittedName>
        <fullName evidence="1">Uncharacterized protein</fullName>
    </submittedName>
</protein>
<evidence type="ECO:0000313" key="1">
    <source>
        <dbReference type="EMBL" id="SBV24756.1"/>
    </source>
</evidence>
<reference evidence="2" key="1">
    <citation type="submission" date="2016-06" db="EMBL/GenBank/DDBJ databases">
        <authorList>
            <person name="Varghese N."/>
        </authorList>
    </citation>
    <scope>NUCLEOTIDE SEQUENCE [LARGE SCALE GENOMIC DNA]</scope>
    <source>
        <strain evidence="2">DSM 45344</strain>
    </source>
</reference>
<evidence type="ECO:0000313" key="2">
    <source>
        <dbReference type="Proteomes" id="UP000199393"/>
    </source>
</evidence>
<dbReference type="AlphaFoldDB" id="A0A1C3MWQ4"/>
<proteinExistence type="predicted"/>
<dbReference type="Proteomes" id="UP000199393">
    <property type="component" value="Chromosome I"/>
</dbReference>
<organism evidence="1 2">
    <name type="scientific">Micromonospora krabiensis</name>
    <dbReference type="NCBI Taxonomy" id="307121"/>
    <lineage>
        <taxon>Bacteria</taxon>
        <taxon>Bacillati</taxon>
        <taxon>Actinomycetota</taxon>
        <taxon>Actinomycetes</taxon>
        <taxon>Micromonosporales</taxon>
        <taxon>Micromonosporaceae</taxon>
        <taxon>Micromonospora</taxon>
    </lineage>
</organism>
<accession>A0A1C3MWQ4</accession>
<sequence>MDRKLAMLAGATVVVLGLLGAWRWGLRADDDVVPSCSDLAGALPSAVQGSWTLTRTEPNREVSDYLVRCEFAFRSADQAYWGTVMVSLSADDDEASLRKRATDGPCYGEAVPNPSAAKYSVARSCSEQINDKIFASVFVASDRRYGHSRVEFSSSSQSLEQVAAYARTSAQHLTDLAMSLEAGE</sequence>
<dbReference type="EMBL" id="LT598496">
    <property type="protein sequence ID" value="SBV24756.1"/>
    <property type="molecule type" value="Genomic_DNA"/>
</dbReference>
<dbReference type="STRING" id="307121.GA0070620_0195"/>
<gene>
    <name evidence="1" type="ORF">GA0070620_0195</name>
</gene>
<keyword evidence="2" id="KW-1185">Reference proteome</keyword>